<organism evidence="1 2">
    <name type="scientific">Tritrichomonas musculus</name>
    <dbReference type="NCBI Taxonomy" id="1915356"/>
    <lineage>
        <taxon>Eukaryota</taxon>
        <taxon>Metamonada</taxon>
        <taxon>Parabasalia</taxon>
        <taxon>Tritrichomonadida</taxon>
        <taxon>Tritrichomonadidae</taxon>
        <taxon>Tritrichomonas</taxon>
    </lineage>
</organism>
<sequence length="394" mass="45246">MKLFELDSHPLIENFRKTAGNLANDPGILYHFLLPPEYTIPEEISDPILYLFLESAGNNIWIQFGDEKLQILRKGNMLVPSSGFNEDFKIEILQTTPCTTTNGFSFDMHELTNNPFRPSVPIPPLCDDIKNAFEHPKNSLTFLENKIRSDELPRVINDLKLLTRKSIDVENKEYIVSKMHEIMDQMSDIIFEVKPFHYIPTIYKMRTNFIIFYAVTSPFHPKLLEVYHKMLDKNNSDAKKAIMLEKDHSVGNQEILRKAAGFISKLYKMPTVSDGIRMVTEFFEQVLSSLPDKNAAADDILPAVCDGLKFCSGEMSEKIVSTFQYLSDIWSMEGLDEKTTYIIVTCSIASTHFSSAEKNMPNISKWQRTIEVDRKLEGDSIEMIEKFLQELNSK</sequence>
<proteinExistence type="predicted"/>
<name>A0ABR2IBZ8_9EUKA</name>
<gene>
    <name evidence="1" type="ORF">M9Y10_012000</name>
</gene>
<evidence type="ECO:0000313" key="2">
    <source>
        <dbReference type="Proteomes" id="UP001470230"/>
    </source>
</evidence>
<comment type="caution">
    <text evidence="1">The sequence shown here is derived from an EMBL/GenBank/DDBJ whole genome shotgun (WGS) entry which is preliminary data.</text>
</comment>
<accession>A0ABR2IBZ8</accession>
<keyword evidence="2" id="KW-1185">Reference proteome</keyword>
<dbReference type="EMBL" id="JAPFFF010000018">
    <property type="protein sequence ID" value="KAK8860336.1"/>
    <property type="molecule type" value="Genomic_DNA"/>
</dbReference>
<reference evidence="1 2" key="1">
    <citation type="submission" date="2024-04" db="EMBL/GenBank/DDBJ databases">
        <title>Tritrichomonas musculus Genome.</title>
        <authorList>
            <person name="Alves-Ferreira E."/>
            <person name="Grigg M."/>
            <person name="Lorenzi H."/>
            <person name="Galac M."/>
        </authorList>
    </citation>
    <scope>NUCLEOTIDE SEQUENCE [LARGE SCALE GENOMIC DNA]</scope>
    <source>
        <strain evidence="1 2">EAF2021</strain>
    </source>
</reference>
<dbReference type="Proteomes" id="UP001470230">
    <property type="component" value="Unassembled WGS sequence"/>
</dbReference>
<protein>
    <submittedName>
        <fullName evidence="1">Uncharacterized protein</fullName>
    </submittedName>
</protein>
<evidence type="ECO:0000313" key="1">
    <source>
        <dbReference type="EMBL" id="KAK8860336.1"/>
    </source>
</evidence>